<evidence type="ECO:0000313" key="7">
    <source>
        <dbReference type="Proteomes" id="UP000054047"/>
    </source>
</evidence>
<dbReference type="Gene3D" id="3.55.10.10">
    <property type="entry name" value="Archease domain"/>
    <property type="match status" value="1"/>
</dbReference>
<evidence type="ECO:0000256" key="2">
    <source>
        <dbReference type="ARBA" id="ARBA00022694"/>
    </source>
</evidence>
<evidence type="ECO:0000256" key="4">
    <source>
        <dbReference type="ARBA" id="ARBA00022837"/>
    </source>
</evidence>
<feature type="non-terminal residue" evidence="6">
    <location>
        <position position="115"/>
    </location>
</feature>
<keyword evidence="4" id="KW-0106">Calcium</keyword>
<evidence type="ECO:0000313" key="6">
    <source>
        <dbReference type="EMBL" id="KIH44316.1"/>
    </source>
</evidence>
<gene>
    <name evidence="6" type="ORF">ANCDUO_25659</name>
</gene>
<dbReference type="InterPro" id="IPR036820">
    <property type="entry name" value="Archease_dom_sf"/>
</dbReference>
<reference evidence="6 7" key="1">
    <citation type="submission" date="2013-12" db="EMBL/GenBank/DDBJ databases">
        <title>Draft genome of the parsitic nematode Ancylostoma duodenale.</title>
        <authorList>
            <person name="Mitreva M."/>
        </authorList>
    </citation>
    <scope>NUCLEOTIDE SEQUENCE [LARGE SCALE GENOMIC DNA]</scope>
    <source>
        <strain evidence="6 7">Zhejiang</strain>
    </source>
</reference>
<dbReference type="AlphaFoldDB" id="A0A0C2FHB6"/>
<dbReference type="InterPro" id="IPR023572">
    <property type="entry name" value="Archease_dom"/>
</dbReference>
<protein>
    <recommendedName>
        <fullName evidence="5">Archease domain-containing protein</fullName>
    </recommendedName>
</protein>
<dbReference type="InterPro" id="IPR002804">
    <property type="entry name" value="Archease"/>
</dbReference>
<dbReference type="Proteomes" id="UP000054047">
    <property type="component" value="Unassembled WGS sequence"/>
</dbReference>
<dbReference type="PANTHER" id="PTHR12682:SF11">
    <property type="entry name" value="PROTEIN ARCHEASE"/>
    <property type="match status" value="1"/>
</dbReference>
<organism evidence="6 7">
    <name type="scientific">Ancylostoma duodenale</name>
    <dbReference type="NCBI Taxonomy" id="51022"/>
    <lineage>
        <taxon>Eukaryota</taxon>
        <taxon>Metazoa</taxon>
        <taxon>Ecdysozoa</taxon>
        <taxon>Nematoda</taxon>
        <taxon>Chromadorea</taxon>
        <taxon>Rhabditida</taxon>
        <taxon>Rhabditina</taxon>
        <taxon>Rhabditomorpha</taxon>
        <taxon>Strongyloidea</taxon>
        <taxon>Ancylostomatidae</taxon>
        <taxon>Ancylostomatinae</taxon>
        <taxon>Ancylostoma</taxon>
    </lineage>
</organism>
<dbReference type="PANTHER" id="PTHR12682">
    <property type="entry name" value="ARCHEASE"/>
    <property type="match status" value="1"/>
</dbReference>
<evidence type="ECO:0000259" key="5">
    <source>
        <dbReference type="Pfam" id="PF01951"/>
    </source>
</evidence>
<dbReference type="EMBL" id="KN778687">
    <property type="protein sequence ID" value="KIH44316.1"/>
    <property type="molecule type" value="Genomic_DNA"/>
</dbReference>
<name>A0A0C2FHB6_9BILA</name>
<keyword evidence="3" id="KW-0479">Metal-binding</keyword>
<evidence type="ECO:0000256" key="1">
    <source>
        <dbReference type="ARBA" id="ARBA00007963"/>
    </source>
</evidence>
<dbReference type="OrthoDB" id="2190767at2759"/>
<comment type="similarity">
    <text evidence="1">Belongs to the archease family.</text>
</comment>
<dbReference type="Pfam" id="PF01951">
    <property type="entry name" value="Archease"/>
    <property type="match status" value="1"/>
</dbReference>
<dbReference type="GO" id="GO:0046872">
    <property type="term" value="F:metal ion binding"/>
    <property type="evidence" value="ECO:0007669"/>
    <property type="project" value="UniProtKB-KW"/>
</dbReference>
<evidence type="ECO:0000256" key="3">
    <source>
        <dbReference type="ARBA" id="ARBA00022723"/>
    </source>
</evidence>
<feature type="domain" description="Archease" evidence="5">
    <location>
        <begin position="58"/>
        <end position="114"/>
    </location>
</feature>
<sequence>MTTSTRVLKDRRPSSISEDVADLHLAKRARKCEDIDMDFDEGAAEQMLEGCSNGDSGYRYLEHPADVQVHAWGPDLAKAVAQAVTAMYGYMTELDKVEEQFTMYYSAKANDLQGL</sequence>
<keyword evidence="2" id="KW-0819">tRNA processing</keyword>
<dbReference type="SUPFAM" id="SSF69819">
    <property type="entry name" value="MTH1598-like"/>
    <property type="match status" value="1"/>
</dbReference>
<dbReference type="GO" id="GO:0006388">
    <property type="term" value="P:tRNA splicing, via endonucleolytic cleavage and ligation"/>
    <property type="evidence" value="ECO:0007669"/>
    <property type="project" value="TreeGrafter"/>
</dbReference>
<dbReference type="GO" id="GO:0072669">
    <property type="term" value="C:tRNA-splicing ligase complex"/>
    <property type="evidence" value="ECO:0007669"/>
    <property type="project" value="TreeGrafter"/>
</dbReference>
<accession>A0A0C2FHB6</accession>
<proteinExistence type="inferred from homology"/>
<keyword evidence="7" id="KW-1185">Reference proteome</keyword>